<accession>A0ABT4XBD3</accession>
<proteinExistence type="predicted"/>
<reference evidence="1 2" key="1">
    <citation type="submission" date="2023-01" db="EMBL/GenBank/DDBJ databases">
        <title>Pseudomonas SA3-5T sp. nov., isolated from tidal flat sediment.</title>
        <authorList>
            <person name="Kim H.S."/>
            <person name="Kim J.-S."/>
            <person name="Suh M.K."/>
            <person name="Eom M.K."/>
            <person name="Lee J.-S."/>
        </authorList>
    </citation>
    <scope>NUCLEOTIDE SEQUENCE [LARGE SCALE GENOMIC DNA]</scope>
    <source>
        <strain evidence="1 2">SA3-5</strain>
    </source>
</reference>
<protein>
    <submittedName>
        <fullName evidence="1">KilA-N domain-containing protein</fullName>
    </submittedName>
</protein>
<evidence type="ECO:0000313" key="1">
    <source>
        <dbReference type="EMBL" id="MDA7085506.1"/>
    </source>
</evidence>
<evidence type="ECO:0000313" key="2">
    <source>
        <dbReference type="Proteomes" id="UP001212042"/>
    </source>
</evidence>
<organism evidence="1 2">
    <name type="scientific">Pseudomonas aestuarii</name>
    <dbReference type="NCBI Taxonomy" id="3018340"/>
    <lineage>
        <taxon>Bacteria</taxon>
        <taxon>Pseudomonadati</taxon>
        <taxon>Pseudomonadota</taxon>
        <taxon>Gammaproteobacteria</taxon>
        <taxon>Pseudomonadales</taxon>
        <taxon>Pseudomonadaceae</taxon>
        <taxon>Pseudomonas</taxon>
    </lineage>
</organism>
<keyword evidence="2" id="KW-1185">Reference proteome</keyword>
<gene>
    <name evidence="1" type="ORF">PH586_03750</name>
</gene>
<name>A0ABT4XBD3_9PSED</name>
<dbReference type="Proteomes" id="UP001212042">
    <property type="component" value="Unassembled WGS sequence"/>
</dbReference>
<comment type="caution">
    <text evidence="1">The sequence shown here is derived from an EMBL/GenBank/DDBJ whole genome shotgun (WGS) entry which is preliminary data.</text>
</comment>
<dbReference type="EMBL" id="JAQJZJ010000001">
    <property type="protein sequence ID" value="MDA7085506.1"/>
    <property type="molecule type" value="Genomic_DNA"/>
</dbReference>
<sequence length="163" mass="17787">MSNHPAIHYCGKHIVAISPDGFVSASLLAKHFGKSAREYLALGEVLPQLAEISEQIGRPLHAQWQDLQKARRHEPDFHRALAAAGVIRNECGDPGRIIRTATTGGGQKDFRPGLWLHPRLATGFARWQEVGGKDWLASPLSEFVADKLSKHLDAEAELPGACA</sequence>
<dbReference type="RefSeq" id="WP_271346412.1">
    <property type="nucleotide sequence ID" value="NZ_JAQJZJ010000001.1"/>
</dbReference>